<organism evidence="1 2">
    <name type="scientific">Tetradesmus obliquus</name>
    <name type="common">Green alga</name>
    <name type="synonym">Acutodesmus obliquus</name>
    <dbReference type="NCBI Taxonomy" id="3088"/>
    <lineage>
        <taxon>Eukaryota</taxon>
        <taxon>Viridiplantae</taxon>
        <taxon>Chlorophyta</taxon>
        <taxon>core chlorophytes</taxon>
        <taxon>Chlorophyceae</taxon>
        <taxon>CS clade</taxon>
        <taxon>Sphaeropleales</taxon>
        <taxon>Scenedesmaceae</taxon>
        <taxon>Tetradesmus</taxon>
    </lineage>
</organism>
<gene>
    <name evidence="1" type="ORF">OEZ85_003262</name>
</gene>
<evidence type="ECO:0000313" key="1">
    <source>
        <dbReference type="EMBL" id="WIA14778.1"/>
    </source>
</evidence>
<dbReference type="EMBL" id="CP126212">
    <property type="protein sequence ID" value="WIA14778.1"/>
    <property type="molecule type" value="Genomic_DNA"/>
</dbReference>
<dbReference type="Proteomes" id="UP001244341">
    <property type="component" value="Chromosome 5b"/>
</dbReference>
<protein>
    <recommendedName>
        <fullName evidence="3">DUF11 domain-containing protein</fullName>
    </recommendedName>
</protein>
<evidence type="ECO:0000313" key="2">
    <source>
        <dbReference type="Proteomes" id="UP001244341"/>
    </source>
</evidence>
<evidence type="ECO:0008006" key="3">
    <source>
        <dbReference type="Google" id="ProtNLM"/>
    </source>
</evidence>
<proteinExistence type="predicted"/>
<name>A0ABY8U537_TETOB</name>
<keyword evidence="2" id="KW-1185">Reference proteome</keyword>
<reference evidence="1 2" key="1">
    <citation type="submission" date="2023-05" db="EMBL/GenBank/DDBJ databases">
        <title>A 100% complete, gapless, phased diploid assembly of the Scenedesmus obliquus UTEX 3031 genome.</title>
        <authorList>
            <person name="Biondi T.C."/>
            <person name="Hanschen E.R."/>
            <person name="Kwon T."/>
            <person name="Eng W."/>
            <person name="Kruse C.P.S."/>
            <person name="Koehler S.I."/>
            <person name="Kunde Y."/>
            <person name="Gleasner C.D."/>
            <person name="You Mak K.T."/>
            <person name="Polle J."/>
            <person name="Hovde B.T."/>
            <person name="Starkenburg S.R."/>
        </authorList>
    </citation>
    <scope>NUCLEOTIDE SEQUENCE [LARGE SCALE GENOMIC DNA]</scope>
    <source>
        <strain evidence="1 2">DOE0152z</strain>
    </source>
</reference>
<sequence length="270" mass="26531">MNGAKNLTTSSNFTLSTSPATGNLTCQNDANQTITSGSLLAYPLAPGANITCYLAVIVSSSHQSAGKITGFPVTASFTGGEGLYVVPLASTVDVPVAAGAAAGVPTASFPLANATLKNFIAGVATAVEGKLPKLGAPVTYSVTITNGAMAVSTGNNFTFSTTPAYDANSLECNMLNSSSMPAPVVHGEALPASLAANANITCSFTVTVTTAHQAIGAIPAITVNPGFVSSSMDYALSVAPSSSAAVAVASGISLAAASTFATSVPSIAGE</sequence>
<accession>A0ABY8U537</accession>